<dbReference type="Pfam" id="PF04194">
    <property type="entry name" value="PDCD2_C"/>
    <property type="match status" value="1"/>
</dbReference>
<dbReference type="OrthoDB" id="443682at2759"/>
<feature type="non-terminal residue" evidence="2">
    <location>
        <position position="1"/>
    </location>
</feature>
<evidence type="ECO:0000313" key="2">
    <source>
        <dbReference type="EMBL" id="ODQ64420.1"/>
    </source>
</evidence>
<keyword evidence="3" id="KW-1185">Reference proteome</keyword>
<sequence length="113" mass="13014">MNPEQIIRYEFEGKPLLYSNGDKVAKRYLAHATPDIPLCPLSREQRVYELQLMPHAIEYLEAGEDISLNKGMEWGTIIVATSRADAMPELDERGIGYTEEWVDVQWEDVSSRK</sequence>
<reference evidence="2 3" key="1">
    <citation type="journal article" date="2016" name="Proc. Natl. Acad. Sci. U.S.A.">
        <title>Comparative genomics of biotechnologically important yeasts.</title>
        <authorList>
            <person name="Riley R."/>
            <person name="Haridas S."/>
            <person name="Wolfe K.H."/>
            <person name="Lopes M.R."/>
            <person name="Hittinger C.T."/>
            <person name="Goeker M."/>
            <person name="Salamov A.A."/>
            <person name="Wisecaver J.H."/>
            <person name="Long T.M."/>
            <person name="Calvey C.H."/>
            <person name="Aerts A.L."/>
            <person name="Barry K.W."/>
            <person name="Choi C."/>
            <person name="Clum A."/>
            <person name="Coughlan A.Y."/>
            <person name="Deshpande S."/>
            <person name="Douglass A.P."/>
            <person name="Hanson S.J."/>
            <person name="Klenk H.-P."/>
            <person name="LaButti K.M."/>
            <person name="Lapidus A."/>
            <person name="Lindquist E.A."/>
            <person name="Lipzen A.M."/>
            <person name="Meier-Kolthoff J.P."/>
            <person name="Ohm R.A."/>
            <person name="Otillar R.P."/>
            <person name="Pangilinan J.L."/>
            <person name="Peng Y."/>
            <person name="Rokas A."/>
            <person name="Rosa C.A."/>
            <person name="Scheuner C."/>
            <person name="Sibirny A.A."/>
            <person name="Slot J.C."/>
            <person name="Stielow J.B."/>
            <person name="Sun H."/>
            <person name="Kurtzman C.P."/>
            <person name="Blackwell M."/>
            <person name="Grigoriev I.V."/>
            <person name="Jeffries T.W."/>
        </authorList>
    </citation>
    <scope>NUCLEOTIDE SEQUENCE [LARGE SCALE GENOMIC DNA]</scope>
    <source>
        <strain evidence="2 3">DSM 6958</strain>
    </source>
</reference>
<protein>
    <recommendedName>
        <fullName evidence="1">Programmed cell death protein 2 C-terminal domain-containing protein</fullName>
    </recommendedName>
</protein>
<dbReference type="InterPro" id="IPR007320">
    <property type="entry name" value="PDCD2_C"/>
</dbReference>
<dbReference type="EMBL" id="KV454412">
    <property type="protein sequence ID" value="ODQ64420.1"/>
    <property type="molecule type" value="Genomic_DNA"/>
</dbReference>
<dbReference type="STRING" id="857566.A0A1E3PGH7"/>
<proteinExistence type="predicted"/>
<dbReference type="PANTHER" id="PTHR47524">
    <property type="entry name" value="20S RRNA ACCUMULATION PROTEIN 4"/>
    <property type="match status" value="1"/>
</dbReference>
<organism evidence="2 3">
    <name type="scientific">Nadsonia fulvescens var. elongata DSM 6958</name>
    <dbReference type="NCBI Taxonomy" id="857566"/>
    <lineage>
        <taxon>Eukaryota</taxon>
        <taxon>Fungi</taxon>
        <taxon>Dikarya</taxon>
        <taxon>Ascomycota</taxon>
        <taxon>Saccharomycotina</taxon>
        <taxon>Dipodascomycetes</taxon>
        <taxon>Dipodascales</taxon>
        <taxon>Dipodascales incertae sedis</taxon>
        <taxon>Nadsonia</taxon>
    </lineage>
</organism>
<evidence type="ECO:0000313" key="3">
    <source>
        <dbReference type="Proteomes" id="UP000095009"/>
    </source>
</evidence>
<feature type="domain" description="Programmed cell death protein 2 C-terminal" evidence="1">
    <location>
        <begin position="2"/>
        <end position="106"/>
    </location>
</feature>
<dbReference type="PANTHER" id="PTHR47524:SF1">
    <property type="entry name" value="20S RRNA ACCUMULATION PROTEIN 4"/>
    <property type="match status" value="1"/>
</dbReference>
<dbReference type="GO" id="GO:0005737">
    <property type="term" value="C:cytoplasm"/>
    <property type="evidence" value="ECO:0007669"/>
    <property type="project" value="InterPro"/>
</dbReference>
<accession>A0A1E3PGH7</accession>
<evidence type="ECO:0000259" key="1">
    <source>
        <dbReference type="Pfam" id="PF04194"/>
    </source>
</evidence>
<name>A0A1E3PGH7_9ASCO</name>
<dbReference type="GO" id="GO:0030490">
    <property type="term" value="P:maturation of SSU-rRNA"/>
    <property type="evidence" value="ECO:0007669"/>
    <property type="project" value="TreeGrafter"/>
</dbReference>
<gene>
    <name evidence="2" type="ORF">NADFUDRAFT_47607</name>
</gene>
<dbReference type="AlphaFoldDB" id="A0A1E3PGH7"/>
<dbReference type="Proteomes" id="UP000095009">
    <property type="component" value="Unassembled WGS sequence"/>
</dbReference>